<evidence type="ECO:0000313" key="9">
    <source>
        <dbReference type="EMBL" id="THV33031.1"/>
    </source>
</evidence>
<accession>A0A4S8PS01</accession>
<keyword evidence="4 7" id="KW-0808">Transferase</keyword>
<dbReference type="PROSITE" id="PS00105">
    <property type="entry name" value="AA_TRANSFER_CLASS_1"/>
    <property type="match status" value="1"/>
</dbReference>
<evidence type="ECO:0000256" key="4">
    <source>
        <dbReference type="ARBA" id="ARBA00022679"/>
    </source>
</evidence>
<dbReference type="InterPro" id="IPR004838">
    <property type="entry name" value="NHTrfase_class1_PyrdxlP-BS"/>
</dbReference>
<comment type="catalytic activity">
    <reaction evidence="6">
        <text>L-aspartate + 2-oxoglutarate = oxaloacetate + L-glutamate</text>
        <dbReference type="Rhea" id="RHEA:21824"/>
        <dbReference type="ChEBI" id="CHEBI:16452"/>
        <dbReference type="ChEBI" id="CHEBI:16810"/>
        <dbReference type="ChEBI" id="CHEBI:29985"/>
        <dbReference type="ChEBI" id="CHEBI:29991"/>
        <dbReference type="EC" id="2.6.1.1"/>
    </reaction>
</comment>
<evidence type="ECO:0000256" key="2">
    <source>
        <dbReference type="ARBA" id="ARBA00007441"/>
    </source>
</evidence>
<proteinExistence type="inferred from homology"/>
<dbReference type="GO" id="GO:0004069">
    <property type="term" value="F:L-aspartate:2-oxoglutarate aminotransferase activity"/>
    <property type="evidence" value="ECO:0007669"/>
    <property type="project" value="UniProtKB-EC"/>
</dbReference>
<dbReference type="AlphaFoldDB" id="A0A4S8PS01"/>
<evidence type="ECO:0000256" key="3">
    <source>
        <dbReference type="ARBA" id="ARBA00022576"/>
    </source>
</evidence>
<dbReference type="NCBIfam" id="NF004770">
    <property type="entry name" value="PRK06108.1"/>
    <property type="match status" value="1"/>
</dbReference>
<protein>
    <recommendedName>
        <fullName evidence="7">Aminotransferase</fullName>
        <ecNumber evidence="7">2.6.1.-</ecNumber>
    </recommendedName>
</protein>
<sequence length="389" mass="42644">MALLDSLSPRALAAPESGIVEIINYARGRDGLLPLWAGEGDLPTPDFINRAASEALLGGETFYTWQRGIPELRQALSRYYQRHFAVDLPVEHFYVTASGMQAIALAVQALTSPGDEMIYLSPCWPNIVSAIDLAGAKSVCVPLSFTDGRWVLDLDRLEKAITPKTRALFINTPSNPTGWTANRDDLKAILEIARRHGIWILADEIYALYYYGAEERAPSFLDVMEEGDKVIFANSFSKNWSMTGWRVGWIVAPPELGQVIENLIQYSTSGVAQFMQRGAVVALDQGDDFVRENIARATASRDILCDALIATNRVETLKPEGALYAFLKIDGITDSRQAALDIVDKTGVGMAPGTAFGEGGLPFLRACFLRNPAHIADAAERLSQYVKAL</sequence>
<dbReference type="GO" id="GO:0030170">
    <property type="term" value="F:pyridoxal phosphate binding"/>
    <property type="evidence" value="ECO:0007669"/>
    <property type="project" value="InterPro"/>
</dbReference>
<dbReference type="Pfam" id="PF00155">
    <property type="entry name" value="Aminotran_1_2"/>
    <property type="match status" value="1"/>
</dbReference>
<evidence type="ECO:0000313" key="10">
    <source>
        <dbReference type="Proteomes" id="UP000307378"/>
    </source>
</evidence>
<dbReference type="SUPFAM" id="SSF53383">
    <property type="entry name" value="PLP-dependent transferases"/>
    <property type="match status" value="1"/>
</dbReference>
<dbReference type="InterPro" id="IPR015424">
    <property type="entry name" value="PyrdxlP-dep_Trfase"/>
</dbReference>
<dbReference type="Proteomes" id="UP000307378">
    <property type="component" value="Unassembled WGS sequence"/>
</dbReference>
<dbReference type="PANTHER" id="PTHR46383">
    <property type="entry name" value="ASPARTATE AMINOTRANSFERASE"/>
    <property type="match status" value="1"/>
</dbReference>
<reference evidence="9 10" key="1">
    <citation type="submission" date="2019-04" db="EMBL/GenBank/DDBJ databases">
        <title>genome sequence of strain W3.</title>
        <authorList>
            <person name="Gao J."/>
            <person name="Sun J."/>
        </authorList>
    </citation>
    <scope>NUCLEOTIDE SEQUENCE [LARGE SCALE GENOMIC DNA]</scope>
    <source>
        <strain evidence="9 10">W3</strain>
    </source>
</reference>
<gene>
    <name evidence="9" type="ORF">FAA86_19270</name>
</gene>
<keyword evidence="5" id="KW-0663">Pyridoxal phosphate</keyword>
<dbReference type="Gene3D" id="3.40.640.10">
    <property type="entry name" value="Type I PLP-dependent aspartate aminotransferase-like (Major domain)"/>
    <property type="match status" value="1"/>
</dbReference>
<evidence type="ECO:0000256" key="1">
    <source>
        <dbReference type="ARBA" id="ARBA00001933"/>
    </source>
</evidence>
<comment type="cofactor">
    <cofactor evidence="1 7">
        <name>pyridoxal 5'-phosphate</name>
        <dbReference type="ChEBI" id="CHEBI:597326"/>
    </cofactor>
</comment>
<keyword evidence="3 7" id="KW-0032">Aminotransferase</keyword>
<dbReference type="GO" id="GO:0006520">
    <property type="term" value="P:amino acid metabolic process"/>
    <property type="evidence" value="ECO:0007669"/>
    <property type="project" value="InterPro"/>
</dbReference>
<comment type="similarity">
    <text evidence="2 7">Belongs to the class-I pyridoxal-phosphate-dependent aminotransferase family.</text>
</comment>
<dbReference type="RefSeq" id="WP_136542728.1">
    <property type="nucleotide sequence ID" value="NZ_STGU01000012.1"/>
</dbReference>
<organism evidence="9 10">
    <name type="scientific">Rhizobium rosettiformans W3</name>
    <dbReference type="NCBI Taxonomy" id="538378"/>
    <lineage>
        <taxon>Bacteria</taxon>
        <taxon>Pseudomonadati</taxon>
        <taxon>Pseudomonadota</taxon>
        <taxon>Alphaproteobacteria</taxon>
        <taxon>Hyphomicrobiales</taxon>
        <taxon>Rhizobiaceae</taxon>
        <taxon>Rhizobium/Agrobacterium group</taxon>
        <taxon>Rhizobium</taxon>
    </lineage>
</organism>
<comment type="caution">
    <text evidence="9">The sequence shown here is derived from an EMBL/GenBank/DDBJ whole genome shotgun (WGS) entry which is preliminary data.</text>
</comment>
<dbReference type="Gene3D" id="3.90.1150.10">
    <property type="entry name" value="Aspartate Aminotransferase, domain 1"/>
    <property type="match status" value="1"/>
</dbReference>
<dbReference type="EC" id="2.6.1.-" evidence="7"/>
<name>A0A4S8PS01_9HYPH</name>
<evidence type="ECO:0000256" key="6">
    <source>
        <dbReference type="ARBA" id="ARBA00049185"/>
    </source>
</evidence>
<dbReference type="EMBL" id="STGU01000012">
    <property type="protein sequence ID" value="THV33031.1"/>
    <property type="molecule type" value="Genomic_DNA"/>
</dbReference>
<feature type="domain" description="Aminotransferase class I/classII large" evidence="8">
    <location>
        <begin position="40"/>
        <end position="382"/>
    </location>
</feature>
<dbReference type="InterPro" id="IPR050596">
    <property type="entry name" value="AspAT/PAT-like"/>
</dbReference>
<dbReference type="InterPro" id="IPR015421">
    <property type="entry name" value="PyrdxlP-dep_Trfase_major"/>
</dbReference>
<dbReference type="InterPro" id="IPR015422">
    <property type="entry name" value="PyrdxlP-dep_Trfase_small"/>
</dbReference>
<evidence type="ECO:0000256" key="7">
    <source>
        <dbReference type="RuleBase" id="RU000481"/>
    </source>
</evidence>
<evidence type="ECO:0000256" key="5">
    <source>
        <dbReference type="ARBA" id="ARBA00022898"/>
    </source>
</evidence>
<evidence type="ECO:0000259" key="8">
    <source>
        <dbReference type="Pfam" id="PF00155"/>
    </source>
</evidence>
<dbReference type="CDD" id="cd00609">
    <property type="entry name" value="AAT_like"/>
    <property type="match status" value="1"/>
</dbReference>
<dbReference type="InterPro" id="IPR004839">
    <property type="entry name" value="Aminotransferase_I/II_large"/>
</dbReference>